<feature type="domain" description="THIF-type NAD/FAD binding fold" evidence="1">
    <location>
        <begin position="19"/>
        <end position="128"/>
    </location>
</feature>
<organism evidence="2 3">
    <name type="scientific">Sphingobacterium mizutaii</name>
    <dbReference type="NCBI Taxonomy" id="1010"/>
    <lineage>
        <taxon>Bacteria</taxon>
        <taxon>Pseudomonadati</taxon>
        <taxon>Bacteroidota</taxon>
        <taxon>Sphingobacteriia</taxon>
        <taxon>Sphingobacteriales</taxon>
        <taxon>Sphingobacteriaceae</taxon>
        <taxon>Sphingobacterium</taxon>
    </lineage>
</organism>
<protein>
    <submittedName>
        <fullName evidence="2">PRTRC system ThiF family protein</fullName>
    </submittedName>
</protein>
<dbReference type="EMBL" id="LT906468">
    <property type="protein sequence ID" value="SNV52191.1"/>
    <property type="molecule type" value="Genomic_DNA"/>
</dbReference>
<dbReference type="InterPro" id="IPR000594">
    <property type="entry name" value="ThiF_NAD_FAD-bd"/>
</dbReference>
<dbReference type="KEGG" id="smiz:4412673_02634"/>
<evidence type="ECO:0000313" key="3">
    <source>
        <dbReference type="Proteomes" id="UP000215355"/>
    </source>
</evidence>
<name>A0AAJ4XCW8_9SPHI</name>
<dbReference type="NCBIfam" id="TIGR03736">
    <property type="entry name" value="PRTRC_ThiF"/>
    <property type="match status" value="1"/>
</dbReference>
<dbReference type="Proteomes" id="UP000215355">
    <property type="component" value="Chromosome 1"/>
</dbReference>
<dbReference type="InterPro" id="IPR035985">
    <property type="entry name" value="Ubiquitin-activating_enz"/>
</dbReference>
<dbReference type="SUPFAM" id="SSF69572">
    <property type="entry name" value="Activating enzymes of the ubiquitin-like proteins"/>
    <property type="match status" value="1"/>
</dbReference>
<dbReference type="AlphaFoldDB" id="A0AAJ4XCW8"/>
<sequence length="245" mass="27071">MKKHITHPYIINPTHLLTISVIGIGGTGTQVLSCLARINTGLIALGHPGIHVIAYDSDIVSEANIGRQMFSPTDLGVNKAISSITRINRFFGFDWEAVPENYNEKTSNFVITCTDNISSRIQVSNLFKKDTSFLNKSFDNNSLLYWLDFGNSRNIGQVILGSAFHIGKLALKNVDQLFDLKSNKEEDQGPSCSLAEALTKQDMFINSTLAQLGCNLLWKLISKGQIDHQGLFLNLDTMNVKGIPI</sequence>
<evidence type="ECO:0000259" key="1">
    <source>
        <dbReference type="Pfam" id="PF00899"/>
    </source>
</evidence>
<dbReference type="RefSeq" id="WP_093097545.1">
    <property type="nucleotide sequence ID" value="NZ_FNGK01000001.1"/>
</dbReference>
<proteinExistence type="predicted"/>
<reference evidence="2 3" key="1">
    <citation type="submission" date="2017-06" db="EMBL/GenBank/DDBJ databases">
        <authorList>
            <consortium name="Pathogen Informatics"/>
        </authorList>
    </citation>
    <scope>NUCLEOTIDE SEQUENCE [LARGE SCALE GENOMIC DNA]</scope>
    <source>
        <strain evidence="2 3">NCTC12149</strain>
    </source>
</reference>
<accession>A0AAJ4XCW8</accession>
<dbReference type="GO" id="GO:0008641">
    <property type="term" value="F:ubiquitin-like modifier activating enzyme activity"/>
    <property type="evidence" value="ECO:0007669"/>
    <property type="project" value="InterPro"/>
</dbReference>
<evidence type="ECO:0000313" key="2">
    <source>
        <dbReference type="EMBL" id="SNV52191.1"/>
    </source>
</evidence>
<dbReference type="InterPro" id="IPR022500">
    <property type="entry name" value="PRTRC_ThiF"/>
</dbReference>
<dbReference type="Gene3D" id="3.40.50.720">
    <property type="entry name" value="NAD(P)-binding Rossmann-like Domain"/>
    <property type="match status" value="1"/>
</dbReference>
<gene>
    <name evidence="2" type="ORF">SAMEA4412673_02634</name>
</gene>
<dbReference type="Pfam" id="PF00899">
    <property type="entry name" value="ThiF"/>
    <property type="match status" value="1"/>
</dbReference>